<sequence length="180" mass="19759">MHQPLFRRLAALLLCSACFLLPPAQAAHPAAPLAEIAVAAGSWQGKLLYNDYASPGNMVTLPTALHVSLSQPDTLVLYFIYDDGPGKIVYGYDQMQFDLKAGLVNWRSGDNATDTQRYTISGVQRNSAGTQFSLSRQADSMLIQYQLTISASSIVMEKTEVAAASPAVFRHRYEFSRQKP</sequence>
<evidence type="ECO:0008006" key="4">
    <source>
        <dbReference type="Google" id="ProtNLM"/>
    </source>
</evidence>
<dbReference type="Proteomes" id="UP001589813">
    <property type="component" value="Unassembled WGS sequence"/>
</dbReference>
<gene>
    <name evidence="2" type="ORF">ACFFJP_16430</name>
</gene>
<dbReference type="EMBL" id="JBHLXP010000005">
    <property type="protein sequence ID" value="MFC0049889.1"/>
    <property type="molecule type" value="Genomic_DNA"/>
</dbReference>
<comment type="caution">
    <text evidence="2">The sequence shown here is derived from an EMBL/GenBank/DDBJ whole genome shotgun (WGS) entry which is preliminary data.</text>
</comment>
<dbReference type="RefSeq" id="WP_377246612.1">
    <property type="nucleotide sequence ID" value="NZ_JBHLXP010000005.1"/>
</dbReference>
<evidence type="ECO:0000256" key="1">
    <source>
        <dbReference type="SAM" id="SignalP"/>
    </source>
</evidence>
<accession>A0ABV6BG86</accession>
<keyword evidence="3" id="KW-1185">Reference proteome</keyword>
<organism evidence="2 3">
    <name type="scientific">Rheinheimera tilapiae</name>
    <dbReference type="NCBI Taxonomy" id="875043"/>
    <lineage>
        <taxon>Bacteria</taxon>
        <taxon>Pseudomonadati</taxon>
        <taxon>Pseudomonadota</taxon>
        <taxon>Gammaproteobacteria</taxon>
        <taxon>Chromatiales</taxon>
        <taxon>Chromatiaceae</taxon>
        <taxon>Rheinheimera</taxon>
    </lineage>
</organism>
<protein>
    <recommendedName>
        <fullName evidence="4">DUF1579 domain-containing protein</fullName>
    </recommendedName>
</protein>
<name>A0ABV6BG86_9GAMM</name>
<feature type="chain" id="PRO_5045926189" description="DUF1579 domain-containing protein" evidence="1">
    <location>
        <begin position="27"/>
        <end position="180"/>
    </location>
</feature>
<feature type="signal peptide" evidence="1">
    <location>
        <begin position="1"/>
        <end position="26"/>
    </location>
</feature>
<proteinExistence type="predicted"/>
<evidence type="ECO:0000313" key="3">
    <source>
        <dbReference type="Proteomes" id="UP001589813"/>
    </source>
</evidence>
<keyword evidence="1" id="KW-0732">Signal</keyword>
<evidence type="ECO:0000313" key="2">
    <source>
        <dbReference type="EMBL" id="MFC0049889.1"/>
    </source>
</evidence>
<reference evidence="2 3" key="1">
    <citation type="submission" date="2024-09" db="EMBL/GenBank/DDBJ databases">
        <authorList>
            <person name="Sun Q."/>
            <person name="Mori K."/>
        </authorList>
    </citation>
    <scope>NUCLEOTIDE SEQUENCE [LARGE SCALE GENOMIC DNA]</scope>
    <source>
        <strain evidence="2 3">KCTC 23315</strain>
    </source>
</reference>